<evidence type="ECO:0000313" key="2">
    <source>
        <dbReference type="EMBL" id="SEH92530.1"/>
    </source>
</evidence>
<name>A0A1H6M3I4_9GAMM</name>
<protein>
    <submittedName>
        <fullName evidence="2">Glycosyltransferase, group 2 family protein</fullName>
    </submittedName>
</protein>
<organism evidence="2 3">
    <name type="scientific">Bathymodiolus azoricus thioautotrophic gill symbiont</name>
    <dbReference type="NCBI Taxonomy" id="235205"/>
    <lineage>
        <taxon>Bacteria</taxon>
        <taxon>Pseudomonadati</taxon>
        <taxon>Pseudomonadota</taxon>
        <taxon>Gammaproteobacteria</taxon>
        <taxon>sulfur-oxidizing symbionts</taxon>
    </lineage>
</organism>
<dbReference type="Proteomes" id="UP000198988">
    <property type="component" value="Unassembled WGS sequence"/>
</dbReference>
<reference evidence="3" key="1">
    <citation type="submission" date="2016-06" db="EMBL/GenBank/DDBJ databases">
        <authorList>
            <person name="Petersen J."/>
            <person name="Sayavedra L."/>
        </authorList>
    </citation>
    <scope>NUCLEOTIDE SEQUENCE [LARGE SCALE GENOMIC DNA]</scope>
    <source>
        <strain evidence="3">BazSymA</strain>
    </source>
</reference>
<sequence>MKISIITVVYNNQNTINNAIDSVLNQTYENIEYIIIDGASTDGTVDIVKSYGNKIDKFISEPDNGIYDAMNKGIVLATGDIIGILNADDFYADNTVLATVVEKMQYEGADSLYADLDFAQQDNVNKTVRKWRSKPYKTDLFKNGWHPAHPTFFVRKNIYDKYGRFNLEFKISADYEIMLRFLVKHKISVIYLPKVLVKMRIGGVSNGNINNIIKANIESYKSWKVNGLKINPLSFIKKPLSKILQFKFFSFLKKNNWRAFWWR</sequence>
<dbReference type="PANTHER" id="PTHR22916">
    <property type="entry name" value="GLYCOSYLTRANSFERASE"/>
    <property type="match status" value="1"/>
</dbReference>
<accession>A0A1H6M3I4</accession>
<evidence type="ECO:0000259" key="1">
    <source>
        <dbReference type="Pfam" id="PF00535"/>
    </source>
</evidence>
<dbReference type="CDD" id="cd06433">
    <property type="entry name" value="GT_2_WfgS_like"/>
    <property type="match status" value="1"/>
</dbReference>
<dbReference type="Gene3D" id="3.90.550.10">
    <property type="entry name" value="Spore Coat Polysaccharide Biosynthesis Protein SpsA, Chain A"/>
    <property type="match status" value="1"/>
</dbReference>
<keyword evidence="2" id="KW-0808">Transferase</keyword>
<dbReference type="GO" id="GO:0016758">
    <property type="term" value="F:hexosyltransferase activity"/>
    <property type="evidence" value="ECO:0007669"/>
    <property type="project" value="UniProtKB-ARBA"/>
</dbReference>
<dbReference type="InterPro" id="IPR001173">
    <property type="entry name" value="Glyco_trans_2-like"/>
</dbReference>
<dbReference type="SUPFAM" id="SSF53448">
    <property type="entry name" value="Nucleotide-diphospho-sugar transferases"/>
    <property type="match status" value="1"/>
</dbReference>
<evidence type="ECO:0000313" key="3">
    <source>
        <dbReference type="Proteomes" id="UP000198988"/>
    </source>
</evidence>
<dbReference type="RefSeq" id="WP_090716879.1">
    <property type="nucleotide sequence ID" value="NZ_CDSC02000326.1"/>
</dbReference>
<gene>
    <name evidence="2" type="ORF">BAZSYMA_ACONTIG00157_8</name>
</gene>
<dbReference type="InterPro" id="IPR029044">
    <property type="entry name" value="Nucleotide-diphossugar_trans"/>
</dbReference>
<dbReference type="PANTHER" id="PTHR22916:SF3">
    <property type="entry name" value="UDP-GLCNAC:BETAGAL BETA-1,3-N-ACETYLGLUCOSAMINYLTRANSFERASE-LIKE PROTEIN 1"/>
    <property type="match status" value="1"/>
</dbReference>
<feature type="domain" description="Glycosyltransferase 2-like" evidence="1">
    <location>
        <begin position="4"/>
        <end position="158"/>
    </location>
</feature>
<proteinExistence type="predicted"/>
<dbReference type="EMBL" id="CDSC02000326">
    <property type="protein sequence ID" value="SEH92530.1"/>
    <property type="molecule type" value="Genomic_DNA"/>
</dbReference>
<dbReference type="Pfam" id="PF00535">
    <property type="entry name" value="Glycos_transf_2"/>
    <property type="match status" value="1"/>
</dbReference>
<dbReference type="OrthoDB" id="396512at2"/>
<dbReference type="AlphaFoldDB" id="A0A1H6M3I4"/>